<sequence length="682" mass="76662">MSSECFFDGCNTLFGSGVLRRRFPAYTGPYYCNTHYWRLKRAKAPDVVEQNEFVNDPEVGDEVEAAALQNVDSNYANEERIQELTDQVNNSTTVVNQLQVQAARLKEEKETTQRILENLAMVSGHMTLLDQGNLSAGALQCEFVDNGSISLKQRIVNLEEAASDTAKILAGVLEEIETTKLQLQKVTKEKSEADDVSSKMTKEINDLRGDQDEFKNKIDILKTENQVLRNRISNFRDKIKAKLITTHAGQIEAKDMKKSNSPETAVYYDFVLENTAKELRELLVKNGIAIPEHLSLQAPPPADQPFVVADAPTSTADAAISSKRKAQYPLIVSSEKKARIGIDVNVSVVAQTLSLVNPLHNTLKINSYQKKSEITVTQVNNVDAAIAKEKIINFGAYPEYDVTQVEKIVDKLKEDASDIYEKTENDIWIHYDINLQDQKTIKLKESARDHLERACQRVFPSAELYIVGSTMNGCGAYNSDMDICVLIKQEALNHARNYALNALQSLRNAFQRLPIIREVILIKAVVPILQITFKGDFADLEADININNVAGIYNTHLIHHYCRHDKRFPALCLLIKHFARNAGINSAKDGTFNSYSLSLLVLHYMQCACQPPVMPNLQESCPNIFDGQVSVENLRFFDDEYSFESCNHADVTALLIGFFAYYAGFDFNTYGISIRRGQVFLK</sequence>
<dbReference type="Proteomes" id="UP000887579">
    <property type="component" value="Unplaced"/>
</dbReference>
<dbReference type="WBParaSite" id="ES5_v2.g21368.t1">
    <property type="protein sequence ID" value="ES5_v2.g21368.t1"/>
    <property type="gene ID" value="ES5_v2.g21368"/>
</dbReference>
<organism evidence="1 2">
    <name type="scientific">Panagrolaimus sp. ES5</name>
    <dbReference type="NCBI Taxonomy" id="591445"/>
    <lineage>
        <taxon>Eukaryota</taxon>
        <taxon>Metazoa</taxon>
        <taxon>Ecdysozoa</taxon>
        <taxon>Nematoda</taxon>
        <taxon>Chromadorea</taxon>
        <taxon>Rhabditida</taxon>
        <taxon>Tylenchina</taxon>
        <taxon>Panagrolaimomorpha</taxon>
        <taxon>Panagrolaimoidea</taxon>
        <taxon>Panagrolaimidae</taxon>
        <taxon>Panagrolaimus</taxon>
    </lineage>
</organism>
<name>A0AC34FVB5_9BILA</name>
<accession>A0AC34FVB5</accession>
<evidence type="ECO:0000313" key="2">
    <source>
        <dbReference type="WBParaSite" id="ES5_v2.g21368.t1"/>
    </source>
</evidence>
<evidence type="ECO:0000313" key="1">
    <source>
        <dbReference type="Proteomes" id="UP000887579"/>
    </source>
</evidence>
<reference evidence="2" key="1">
    <citation type="submission" date="2022-11" db="UniProtKB">
        <authorList>
            <consortium name="WormBaseParasite"/>
        </authorList>
    </citation>
    <scope>IDENTIFICATION</scope>
</reference>
<protein>
    <submittedName>
        <fullName evidence="2">PAP-associated domain-containing protein</fullName>
    </submittedName>
</protein>
<proteinExistence type="predicted"/>